<protein>
    <submittedName>
        <fullName evidence="1">Uncharacterized protein</fullName>
    </submittedName>
</protein>
<dbReference type="Proteomes" id="UP000008144">
    <property type="component" value="Chromosome 4"/>
</dbReference>
<accession>H2XM14</accession>
<reference evidence="1" key="3">
    <citation type="submission" date="2025-08" db="UniProtKB">
        <authorList>
            <consortium name="Ensembl"/>
        </authorList>
    </citation>
    <scope>IDENTIFICATION</scope>
</reference>
<dbReference type="HOGENOM" id="CLU_2235610_0_0_1"/>
<dbReference type="EMBL" id="EAAA01001919">
    <property type="status" value="NOT_ANNOTATED_CDS"/>
    <property type="molecule type" value="Genomic_DNA"/>
</dbReference>
<dbReference type="AlphaFoldDB" id="H2XM14"/>
<organism evidence="1 2">
    <name type="scientific">Ciona intestinalis</name>
    <name type="common">Transparent sea squirt</name>
    <name type="synonym">Ascidia intestinalis</name>
    <dbReference type="NCBI Taxonomy" id="7719"/>
    <lineage>
        <taxon>Eukaryota</taxon>
        <taxon>Metazoa</taxon>
        <taxon>Chordata</taxon>
        <taxon>Tunicata</taxon>
        <taxon>Ascidiacea</taxon>
        <taxon>Phlebobranchia</taxon>
        <taxon>Cionidae</taxon>
        <taxon>Ciona</taxon>
    </lineage>
</organism>
<dbReference type="Ensembl" id="ENSCINT00000036847.1">
    <property type="protein sequence ID" value="ENSCINP00000030696.1"/>
    <property type="gene ID" value="ENSCING00000023959.1"/>
</dbReference>
<proteinExistence type="predicted"/>
<dbReference type="InParanoid" id="H2XM14"/>
<reference evidence="1" key="2">
    <citation type="journal article" date="2008" name="Genome Biol.">
        <title>Improved genome assembly and evidence-based global gene model set for the chordate Ciona intestinalis: new insight into intron and operon populations.</title>
        <authorList>
            <person name="Satou Y."/>
            <person name="Mineta K."/>
            <person name="Ogasawara M."/>
            <person name="Sasakura Y."/>
            <person name="Shoguchi E."/>
            <person name="Ueno K."/>
            <person name="Yamada L."/>
            <person name="Matsumoto J."/>
            <person name="Wasserscheid J."/>
            <person name="Dewar K."/>
            <person name="Wiley G.B."/>
            <person name="Macmil S.L."/>
            <person name="Roe B.A."/>
            <person name="Zeller R.W."/>
            <person name="Hastings K.E."/>
            <person name="Lemaire P."/>
            <person name="Lindquist E."/>
            <person name="Endo T."/>
            <person name="Hotta K."/>
            <person name="Inaba K."/>
        </authorList>
    </citation>
    <scope>NUCLEOTIDE SEQUENCE [LARGE SCALE GENOMIC DNA]</scope>
    <source>
        <strain evidence="1">wild type</strain>
    </source>
</reference>
<reference evidence="2" key="1">
    <citation type="journal article" date="2002" name="Science">
        <title>The draft genome of Ciona intestinalis: insights into chordate and vertebrate origins.</title>
        <authorList>
            <person name="Dehal P."/>
            <person name="Satou Y."/>
            <person name="Campbell R.K."/>
            <person name="Chapman J."/>
            <person name="Degnan B."/>
            <person name="De Tomaso A."/>
            <person name="Davidson B."/>
            <person name="Di Gregorio A."/>
            <person name="Gelpke M."/>
            <person name="Goodstein D.M."/>
            <person name="Harafuji N."/>
            <person name="Hastings K.E."/>
            <person name="Ho I."/>
            <person name="Hotta K."/>
            <person name="Huang W."/>
            <person name="Kawashima T."/>
            <person name="Lemaire P."/>
            <person name="Martinez D."/>
            <person name="Meinertzhagen I.A."/>
            <person name="Necula S."/>
            <person name="Nonaka M."/>
            <person name="Putnam N."/>
            <person name="Rash S."/>
            <person name="Saiga H."/>
            <person name="Satake M."/>
            <person name="Terry A."/>
            <person name="Yamada L."/>
            <person name="Wang H.G."/>
            <person name="Awazu S."/>
            <person name="Azumi K."/>
            <person name="Boore J."/>
            <person name="Branno M."/>
            <person name="Chin-Bow S."/>
            <person name="DeSantis R."/>
            <person name="Doyle S."/>
            <person name="Francino P."/>
            <person name="Keys D.N."/>
            <person name="Haga S."/>
            <person name="Hayashi H."/>
            <person name="Hino K."/>
            <person name="Imai K.S."/>
            <person name="Inaba K."/>
            <person name="Kano S."/>
            <person name="Kobayashi K."/>
            <person name="Kobayashi M."/>
            <person name="Lee B.I."/>
            <person name="Makabe K.W."/>
            <person name="Manohar C."/>
            <person name="Matassi G."/>
            <person name="Medina M."/>
            <person name="Mochizuki Y."/>
            <person name="Mount S."/>
            <person name="Morishita T."/>
            <person name="Miura S."/>
            <person name="Nakayama A."/>
            <person name="Nishizaka S."/>
            <person name="Nomoto H."/>
            <person name="Ohta F."/>
            <person name="Oishi K."/>
            <person name="Rigoutsos I."/>
            <person name="Sano M."/>
            <person name="Sasaki A."/>
            <person name="Sasakura Y."/>
            <person name="Shoguchi E."/>
            <person name="Shin-i T."/>
            <person name="Spagnuolo A."/>
            <person name="Stainier D."/>
            <person name="Suzuki M.M."/>
            <person name="Tassy O."/>
            <person name="Takatori N."/>
            <person name="Tokuoka M."/>
            <person name="Yagi K."/>
            <person name="Yoshizaki F."/>
            <person name="Wada S."/>
            <person name="Zhang C."/>
            <person name="Hyatt P.D."/>
            <person name="Larimer F."/>
            <person name="Detter C."/>
            <person name="Doggett N."/>
            <person name="Glavina T."/>
            <person name="Hawkins T."/>
            <person name="Richardson P."/>
            <person name="Lucas S."/>
            <person name="Kohara Y."/>
            <person name="Levine M."/>
            <person name="Satoh N."/>
            <person name="Rokhsar D.S."/>
        </authorList>
    </citation>
    <scope>NUCLEOTIDE SEQUENCE [LARGE SCALE GENOMIC DNA]</scope>
</reference>
<name>H2XM14_CIOIN</name>
<sequence length="105" mass="11708">MLQYCRENDCVLNACDDKLFFDVKFTKDSCSVHNLSFGTRHRGICTRITITSSTCLDPSIAYKFCSSLGLESLNKEGNLLLVSGKSAACFISSFVWAEMSKLLFN</sequence>
<reference evidence="1" key="4">
    <citation type="submission" date="2025-09" db="UniProtKB">
        <authorList>
            <consortium name="Ensembl"/>
        </authorList>
    </citation>
    <scope>IDENTIFICATION</scope>
</reference>
<keyword evidence="2" id="KW-1185">Reference proteome</keyword>
<evidence type="ECO:0000313" key="1">
    <source>
        <dbReference type="Ensembl" id="ENSCINP00000030696.1"/>
    </source>
</evidence>
<evidence type="ECO:0000313" key="2">
    <source>
        <dbReference type="Proteomes" id="UP000008144"/>
    </source>
</evidence>